<dbReference type="Proteomes" id="UP000247702">
    <property type="component" value="Unassembled WGS sequence"/>
</dbReference>
<dbReference type="Pfam" id="PF00856">
    <property type="entry name" value="SET"/>
    <property type="match status" value="1"/>
</dbReference>
<dbReference type="Gene3D" id="2.170.270.10">
    <property type="entry name" value="SET domain"/>
    <property type="match status" value="1"/>
</dbReference>
<keyword evidence="5" id="KW-1185">Reference proteome</keyword>
<evidence type="ECO:0000313" key="3">
    <source>
        <dbReference type="EMBL" id="GBB90808.1"/>
    </source>
</evidence>
<sequence length="733" mass="85481">MKLRFLNDTVKAKEIVQNAILRMTIDNVSQRKDRELLIKEHKRLENLFDENKYFINSINKQENLTLNIQLRISISNLQVDNVPVERFLLCRVISSFVKINALLTLVEDPEGNVERLALYNWTNVLKEDQSNCKSTDQLFLPIGTLLVIKNISYKVATYNITMIRSDSPDDVIVINHNNKLFNDIKWSSNQLNEKIKNVDEFRRCGNYYFASNNYIAAIDEYSNGIKLEPQNVTLLVNRAEAYLRSYQFHNALIDVEIALKYDPNHLKAAYRMGKALCGLKHYKEATNTLQSLYQRIKGNTSIEKTTEQLMKHAEMLTFENINGQYDYLRIIDEFCERAKIKKDSKGNINWMHEAGPRLDHADFLNNDIEIGLVEGKGRGWIAKCDIPEYTLLMVSKALKVVFKNESVTPYSCVKELVTCLTQQLLTEPYYCQEVYQLYDGLNININEKIEKINKNLVDVNIIGNVTKHNVFGLNYEEVNLDTPELTGAGLWILPSFFNHACIDENVHHFFLGDLVFFRSNRPISKGEELIINYRNVSYSYEERSRYLKYINIDCQCRMCKLERSESQKVKLRIAQLLNIFNTSIEPKLSKLRKVDPSLIKELEDIIAELHNLRKEHPDLGFNTIELRRFLAHTYHKNGKPNKALSILKETYDLYKTIHLTRTFIVIIDIISLSWELKLFNEAKKWFDVILKVFTEPIIGKFKDNDPEWRKKALRLTEKILPAMNSFAKILEKV</sequence>
<dbReference type="OrthoDB" id="265717at2759"/>
<evidence type="ECO:0000259" key="2">
    <source>
        <dbReference type="PROSITE" id="PS50280"/>
    </source>
</evidence>
<dbReference type="InterPro" id="IPR019734">
    <property type="entry name" value="TPR_rpt"/>
</dbReference>
<reference evidence="3 5" key="1">
    <citation type="submission" date="2017-11" db="EMBL/GenBank/DDBJ databases">
        <title>The genome of Rhizophagus clarus HR1 reveals common genetic basis of auxotrophy among arbuscular mycorrhizal fungi.</title>
        <authorList>
            <person name="Kobayashi Y."/>
        </authorList>
    </citation>
    <scope>NUCLEOTIDE SEQUENCE [LARGE SCALE GENOMIC DNA]</scope>
    <source>
        <strain evidence="3 5">HR1</strain>
    </source>
</reference>
<dbReference type="SUPFAM" id="SSF82199">
    <property type="entry name" value="SET domain"/>
    <property type="match status" value="1"/>
</dbReference>
<evidence type="ECO:0000313" key="5">
    <source>
        <dbReference type="Proteomes" id="UP000247702"/>
    </source>
</evidence>
<name>A0A2Z6RE79_9GLOM</name>
<dbReference type="PANTHER" id="PTHR47643">
    <property type="entry name" value="TPR DOMAIN PROTEIN (AFU_ORTHOLOGUE AFUA_5G12710)"/>
    <property type="match status" value="1"/>
</dbReference>
<dbReference type="EMBL" id="BEXD01000879">
    <property type="protein sequence ID" value="GBB90808.1"/>
    <property type="molecule type" value="Genomic_DNA"/>
</dbReference>
<dbReference type="Proteomes" id="UP000615446">
    <property type="component" value="Unassembled WGS sequence"/>
</dbReference>
<accession>A0A2Z6RE79</accession>
<dbReference type="Gene3D" id="1.25.40.10">
    <property type="entry name" value="Tetratricopeptide repeat domain"/>
    <property type="match status" value="1"/>
</dbReference>
<comment type="caution">
    <text evidence="3">The sequence shown here is derived from an EMBL/GenBank/DDBJ whole genome shotgun (WGS) entry which is preliminary data.</text>
</comment>
<dbReference type="SMART" id="SM00028">
    <property type="entry name" value="TPR"/>
    <property type="match status" value="4"/>
</dbReference>
<dbReference type="PROSITE" id="PS50005">
    <property type="entry name" value="TPR"/>
    <property type="match status" value="1"/>
</dbReference>
<dbReference type="AlphaFoldDB" id="A0A2Z6RE79"/>
<gene>
    <name evidence="4" type="ORF">RCL2_002539600</name>
    <name evidence="3" type="ORF">RclHR1_01790015</name>
</gene>
<dbReference type="PANTHER" id="PTHR47643:SF2">
    <property type="entry name" value="TPR DOMAIN PROTEIN (AFU_ORTHOLOGUE AFUA_5G12710)"/>
    <property type="match status" value="1"/>
</dbReference>
<reference evidence="4" key="2">
    <citation type="submission" date="2019-10" db="EMBL/GenBank/DDBJ databases">
        <title>Conservation and host-specific expression of non-tandemly repeated heterogenous ribosome RNA gene in arbuscular mycorrhizal fungi.</title>
        <authorList>
            <person name="Maeda T."/>
            <person name="Kobayashi Y."/>
            <person name="Nakagawa T."/>
            <person name="Ezawa T."/>
            <person name="Yamaguchi K."/>
            <person name="Bino T."/>
            <person name="Nishimoto Y."/>
            <person name="Shigenobu S."/>
            <person name="Kawaguchi M."/>
        </authorList>
    </citation>
    <scope>NUCLEOTIDE SEQUENCE</scope>
    <source>
        <strain evidence="4">HR1</strain>
    </source>
</reference>
<dbReference type="SUPFAM" id="SSF48452">
    <property type="entry name" value="TPR-like"/>
    <property type="match status" value="1"/>
</dbReference>
<dbReference type="EMBL" id="BLAL01000274">
    <property type="protein sequence ID" value="GES98866.1"/>
    <property type="molecule type" value="Genomic_DNA"/>
</dbReference>
<protein>
    <recommendedName>
        <fullName evidence="2">SET domain-containing protein</fullName>
    </recommendedName>
</protein>
<dbReference type="Pfam" id="PF13414">
    <property type="entry name" value="TPR_11"/>
    <property type="match status" value="1"/>
</dbReference>
<dbReference type="InterPro" id="IPR001214">
    <property type="entry name" value="SET_dom"/>
</dbReference>
<proteinExistence type="predicted"/>
<dbReference type="InterPro" id="IPR053209">
    <property type="entry name" value="Gramillin-biosynth_MTr"/>
</dbReference>
<evidence type="ECO:0000256" key="1">
    <source>
        <dbReference type="PROSITE-ProRule" id="PRU00339"/>
    </source>
</evidence>
<feature type="domain" description="SET" evidence="2">
    <location>
        <begin position="366"/>
        <end position="534"/>
    </location>
</feature>
<feature type="repeat" description="TPR" evidence="1">
    <location>
        <begin position="198"/>
        <end position="231"/>
    </location>
</feature>
<dbReference type="CDD" id="cd20071">
    <property type="entry name" value="SET_SMYD"/>
    <property type="match status" value="1"/>
</dbReference>
<dbReference type="PROSITE" id="PS50280">
    <property type="entry name" value="SET"/>
    <property type="match status" value="1"/>
</dbReference>
<dbReference type="STRING" id="94130.A0A2Z6RE79"/>
<organism evidence="3 5">
    <name type="scientific">Rhizophagus clarus</name>
    <dbReference type="NCBI Taxonomy" id="94130"/>
    <lineage>
        <taxon>Eukaryota</taxon>
        <taxon>Fungi</taxon>
        <taxon>Fungi incertae sedis</taxon>
        <taxon>Mucoromycota</taxon>
        <taxon>Glomeromycotina</taxon>
        <taxon>Glomeromycetes</taxon>
        <taxon>Glomerales</taxon>
        <taxon>Glomeraceae</taxon>
        <taxon>Rhizophagus</taxon>
    </lineage>
</organism>
<dbReference type="InterPro" id="IPR011990">
    <property type="entry name" value="TPR-like_helical_dom_sf"/>
</dbReference>
<dbReference type="InterPro" id="IPR046341">
    <property type="entry name" value="SET_dom_sf"/>
</dbReference>
<evidence type="ECO:0000313" key="4">
    <source>
        <dbReference type="EMBL" id="GES98866.1"/>
    </source>
</evidence>
<keyword evidence="1" id="KW-0802">TPR repeat</keyword>